<feature type="region of interest" description="Disordered" evidence="3">
    <location>
        <begin position="130"/>
        <end position="164"/>
    </location>
</feature>
<dbReference type="SUPFAM" id="SSF88713">
    <property type="entry name" value="Glycoside hydrolase/deacetylase"/>
    <property type="match status" value="1"/>
</dbReference>
<dbReference type="PANTHER" id="PTHR10587:SF133">
    <property type="entry name" value="CHITIN DEACETYLASE 1-RELATED"/>
    <property type="match status" value="1"/>
</dbReference>
<organism evidence="5 6">
    <name type="scientific">Paenarthrobacter nicotinovorans</name>
    <name type="common">Arthrobacter nicotinovorans</name>
    <dbReference type="NCBI Taxonomy" id="29320"/>
    <lineage>
        <taxon>Bacteria</taxon>
        <taxon>Bacillati</taxon>
        <taxon>Actinomycetota</taxon>
        <taxon>Actinomycetes</taxon>
        <taxon>Micrococcales</taxon>
        <taxon>Micrococcaceae</taxon>
        <taxon>Paenarthrobacter</taxon>
    </lineage>
</organism>
<name>A0ABV0GLX9_PAENI</name>
<evidence type="ECO:0000313" key="5">
    <source>
        <dbReference type="EMBL" id="MEO3939536.1"/>
    </source>
</evidence>
<reference evidence="5 6" key="1">
    <citation type="journal article" date="2024" name="Appl. Microbiol. Biotechnol.">
        <title>Biosynthetic gene clusters with biotechnological applications in novel Antarctic isolates from Actinomycetota.</title>
        <authorList>
            <person name="Bruna P."/>
            <person name="Nunez-Montero K."/>
            <person name="Contreras M.J."/>
            <person name="Leal K."/>
            <person name="Garcia M."/>
            <person name="Abanto M."/>
            <person name="Barrientos L."/>
        </authorList>
    </citation>
    <scope>NUCLEOTIDE SEQUENCE [LARGE SCALE GENOMIC DNA]</scope>
    <source>
        <strain evidence="5 6">Se16.17</strain>
    </source>
</reference>
<keyword evidence="1" id="KW-0479">Metal-binding</keyword>
<dbReference type="PROSITE" id="PS51677">
    <property type="entry name" value="NODB"/>
    <property type="match status" value="1"/>
</dbReference>
<sequence length="449" mass="47033">MTTRTAGASATVANWQYISGAEAFNRRLDARLLGILDARSGGRYEPAALAATPAAVLTDGLSVTHELILAAGSVIGARFVQTTMTDGITTGHVDEITYEEIHTGVESPSSTLVNPAEIGTLRAMLRDAPFASSSARTGSTEPEPSDPRGTGTAGPAAESSPLSDEELLSAVTFTPEGDLTVTFSRDPDTGADLDRTTTIALSAQSTARVVSSSGQSLREKVMDGIAFTAPAPMPGGVEHINCDLVACAALTYDDGPNAQTARLLDILDKHKVYATFFQQGGYVNSNPAVAKAVVTAGHTVANHTMSHPYLTKLTASGVAKEINGAQAAIENATGAVPTYLRPPYGATNRAVAASVGLPQIIWDVDSLDWQSRNKAVFIPRIMNLVKPGSIILQHDIHSTTVDGQDELITQLKGSGFYLVTLPQLFSGIALEPGSSYRCRGPAPGCVSRR</sequence>
<dbReference type="EMBL" id="JBBMFV010000001">
    <property type="protein sequence ID" value="MEO3939536.1"/>
    <property type="molecule type" value="Genomic_DNA"/>
</dbReference>
<dbReference type="InterPro" id="IPR050248">
    <property type="entry name" value="Polysacc_deacetylase_ArnD"/>
</dbReference>
<comment type="caution">
    <text evidence="5">The sequence shown here is derived from an EMBL/GenBank/DDBJ whole genome shotgun (WGS) entry which is preliminary data.</text>
</comment>
<gene>
    <name evidence="5" type="ORF">V3C41_00460</name>
</gene>
<dbReference type="InterPro" id="IPR011330">
    <property type="entry name" value="Glyco_hydro/deAcase_b/a-brl"/>
</dbReference>
<keyword evidence="6" id="KW-1185">Reference proteome</keyword>
<accession>A0ABV0GLX9</accession>
<dbReference type="InterPro" id="IPR002509">
    <property type="entry name" value="NODB_dom"/>
</dbReference>
<proteinExistence type="predicted"/>
<dbReference type="Pfam" id="PF01522">
    <property type="entry name" value="Polysacc_deac_1"/>
    <property type="match status" value="1"/>
</dbReference>
<evidence type="ECO:0000256" key="2">
    <source>
        <dbReference type="ARBA" id="ARBA00022801"/>
    </source>
</evidence>
<feature type="compositionally biased region" description="Polar residues" evidence="3">
    <location>
        <begin position="131"/>
        <end position="142"/>
    </location>
</feature>
<evidence type="ECO:0000259" key="4">
    <source>
        <dbReference type="PROSITE" id="PS51677"/>
    </source>
</evidence>
<keyword evidence="2" id="KW-0378">Hydrolase</keyword>
<dbReference type="RefSeq" id="WP_347781523.1">
    <property type="nucleotide sequence ID" value="NZ_JBBMFV010000001.1"/>
</dbReference>
<protein>
    <submittedName>
        <fullName evidence="5">Polysaccharide deacetylase family protein</fullName>
    </submittedName>
</protein>
<dbReference type="Proteomes" id="UP001448614">
    <property type="component" value="Unassembled WGS sequence"/>
</dbReference>
<dbReference type="PANTHER" id="PTHR10587">
    <property type="entry name" value="GLYCOSYL TRANSFERASE-RELATED"/>
    <property type="match status" value="1"/>
</dbReference>
<evidence type="ECO:0000313" key="6">
    <source>
        <dbReference type="Proteomes" id="UP001448614"/>
    </source>
</evidence>
<feature type="domain" description="NodB homology" evidence="4">
    <location>
        <begin position="246"/>
        <end position="419"/>
    </location>
</feature>
<evidence type="ECO:0000256" key="1">
    <source>
        <dbReference type="ARBA" id="ARBA00022723"/>
    </source>
</evidence>
<evidence type="ECO:0000256" key="3">
    <source>
        <dbReference type="SAM" id="MobiDB-lite"/>
    </source>
</evidence>
<dbReference type="Gene3D" id="3.20.20.370">
    <property type="entry name" value="Glycoside hydrolase/deacetylase"/>
    <property type="match status" value="1"/>
</dbReference>